<dbReference type="NCBIfam" id="NF037995">
    <property type="entry name" value="TRAP_S1"/>
    <property type="match status" value="1"/>
</dbReference>
<dbReference type="Gene3D" id="3.40.190.170">
    <property type="entry name" value="Bacterial extracellular solute-binding protein, family 7"/>
    <property type="match status" value="1"/>
</dbReference>
<dbReference type="PANTHER" id="PTHR33376">
    <property type="match status" value="1"/>
</dbReference>
<dbReference type="Pfam" id="PF03480">
    <property type="entry name" value="DctP"/>
    <property type="match status" value="1"/>
</dbReference>
<evidence type="ECO:0000256" key="2">
    <source>
        <dbReference type="ARBA" id="ARBA00022448"/>
    </source>
</evidence>
<comment type="caution">
    <text evidence="5">The sequence shown here is derived from an EMBL/GenBank/DDBJ whole genome shotgun (WGS) entry which is preliminary data.</text>
</comment>
<dbReference type="Proteomes" id="UP001589814">
    <property type="component" value="Unassembled WGS sequence"/>
</dbReference>
<evidence type="ECO:0000256" key="3">
    <source>
        <dbReference type="ARBA" id="ARBA00022729"/>
    </source>
</evidence>
<sequence>MKNAKDTLIAAVTTATALTLSMPIAHAAVNINVVGTWSSVSLHKDYEAPFWTQTLPQASGGEINVEMTTFDQMGVASGDVFRYLSNGLFDIGITLSDYVVSDAPELEGLDLPMLAVDPALAEQVSQAYFPIIQRAMQRRYNAHALAVAPNTPQVVFCNTPISSMGDLAGKTIRASGRSTAEFLNALGANSTVMAFSEVPGAMERSVIDCAVTGSMSAYNAGWGDVASYVMPLPIGGWDPSITAANGDFWDSLSSDDKQLIEQQTQEVFAAGVWRHIGADAEEGIACLTGNGECSQGEPADLELVATSESDLERAHQILEETVLPAWASRVDDETIELWNENVAPLVGLPVER</sequence>
<dbReference type="InterPro" id="IPR038404">
    <property type="entry name" value="TRAP_DctP_sf"/>
</dbReference>
<evidence type="ECO:0000256" key="1">
    <source>
        <dbReference type="ARBA" id="ARBA00009023"/>
    </source>
</evidence>
<evidence type="ECO:0000313" key="6">
    <source>
        <dbReference type="Proteomes" id="UP001589814"/>
    </source>
</evidence>
<name>A0ABV6G597_9GAMM</name>
<dbReference type="EMBL" id="JBHLVX010000049">
    <property type="protein sequence ID" value="MFC0268678.1"/>
    <property type="molecule type" value="Genomic_DNA"/>
</dbReference>
<accession>A0ABV6G597</accession>
<proteinExistence type="inferred from homology"/>
<evidence type="ECO:0000256" key="4">
    <source>
        <dbReference type="SAM" id="SignalP"/>
    </source>
</evidence>
<dbReference type="InterPro" id="IPR018389">
    <property type="entry name" value="DctP_fam"/>
</dbReference>
<comment type="similarity">
    <text evidence="1">Belongs to the bacterial solute-binding protein 7 family.</text>
</comment>
<feature type="chain" id="PRO_5045415875" evidence="4">
    <location>
        <begin position="28"/>
        <end position="352"/>
    </location>
</feature>
<protein>
    <submittedName>
        <fullName evidence="5">TRAP transporter substrate-binding protein</fullName>
    </submittedName>
</protein>
<keyword evidence="6" id="KW-1185">Reference proteome</keyword>
<feature type="signal peptide" evidence="4">
    <location>
        <begin position="1"/>
        <end position="27"/>
    </location>
</feature>
<dbReference type="RefSeq" id="WP_019952617.1">
    <property type="nucleotide sequence ID" value="NZ_JBHLVX010000049.1"/>
</dbReference>
<organism evidence="5 6">
    <name type="scientific">Kushneria aurantia</name>
    <dbReference type="NCBI Taxonomy" id="504092"/>
    <lineage>
        <taxon>Bacteria</taxon>
        <taxon>Pseudomonadati</taxon>
        <taxon>Pseudomonadota</taxon>
        <taxon>Gammaproteobacteria</taxon>
        <taxon>Oceanospirillales</taxon>
        <taxon>Halomonadaceae</taxon>
        <taxon>Kushneria</taxon>
    </lineage>
</organism>
<dbReference type="CDD" id="cd13602">
    <property type="entry name" value="PBP2_TRAP_BpDctp6_7"/>
    <property type="match status" value="1"/>
</dbReference>
<gene>
    <name evidence="5" type="ORF">ACFFHW_11925</name>
</gene>
<reference evidence="5 6" key="1">
    <citation type="submission" date="2024-09" db="EMBL/GenBank/DDBJ databases">
        <authorList>
            <person name="Sun Q."/>
            <person name="Mori K."/>
        </authorList>
    </citation>
    <scope>NUCLEOTIDE SEQUENCE [LARGE SCALE GENOMIC DNA]</scope>
    <source>
        <strain evidence="5 6">CCM 7415</strain>
    </source>
</reference>
<keyword evidence="2" id="KW-0813">Transport</keyword>
<evidence type="ECO:0000313" key="5">
    <source>
        <dbReference type="EMBL" id="MFC0268678.1"/>
    </source>
</evidence>
<keyword evidence="3 4" id="KW-0732">Signal</keyword>
<dbReference type="PANTHER" id="PTHR33376:SF7">
    <property type="entry name" value="C4-DICARBOXYLATE-BINDING PROTEIN DCTB"/>
    <property type="match status" value="1"/>
</dbReference>